<name>A0ABV1T8M1_9ACTN</name>
<evidence type="ECO:0000313" key="1">
    <source>
        <dbReference type="EMBL" id="MER6265994.1"/>
    </source>
</evidence>
<dbReference type="Proteomes" id="UP001490365">
    <property type="component" value="Unassembled WGS sequence"/>
</dbReference>
<gene>
    <name evidence="1" type="ORF">ABT211_01640</name>
</gene>
<organism evidence="1 2">
    <name type="scientific">Streptomyces sp. 900105755</name>
    <dbReference type="NCBI Taxonomy" id="3154389"/>
    <lineage>
        <taxon>Bacteria</taxon>
        <taxon>Bacillati</taxon>
        <taxon>Actinomycetota</taxon>
        <taxon>Actinomycetes</taxon>
        <taxon>Kitasatosporales</taxon>
        <taxon>Streptomycetaceae</taxon>
        <taxon>Streptomyces</taxon>
    </lineage>
</organism>
<protein>
    <submittedName>
        <fullName evidence="1">Uncharacterized protein</fullName>
    </submittedName>
</protein>
<keyword evidence="2" id="KW-1185">Reference proteome</keyword>
<reference evidence="1 2" key="1">
    <citation type="submission" date="2024-06" db="EMBL/GenBank/DDBJ databases">
        <title>The Natural Products Discovery Center: Release of the First 8490 Sequenced Strains for Exploring Actinobacteria Biosynthetic Diversity.</title>
        <authorList>
            <person name="Kalkreuter E."/>
            <person name="Kautsar S.A."/>
            <person name="Yang D."/>
            <person name="Bader C.D."/>
            <person name="Teijaro C.N."/>
            <person name="Fluegel L."/>
            <person name="Davis C.M."/>
            <person name="Simpson J.R."/>
            <person name="Lauterbach L."/>
            <person name="Steele A.D."/>
            <person name="Gui C."/>
            <person name="Meng S."/>
            <person name="Li G."/>
            <person name="Viehrig K."/>
            <person name="Ye F."/>
            <person name="Su P."/>
            <person name="Kiefer A.F."/>
            <person name="Nichols A."/>
            <person name="Cepeda A.J."/>
            <person name="Yan W."/>
            <person name="Fan B."/>
            <person name="Jiang Y."/>
            <person name="Adhikari A."/>
            <person name="Zheng C.-J."/>
            <person name="Schuster L."/>
            <person name="Cowan T.M."/>
            <person name="Smanski M.J."/>
            <person name="Chevrette M.G."/>
            <person name="De Carvalho L.P.S."/>
            <person name="Shen B."/>
        </authorList>
    </citation>
    <scope>NUCLEOTIDE SEQUENCE [LARGE SCALE GENOMIC DNA]</scope>
    <source>
        <strain evidence="1 2">NPDC001694</strain>
    </source>
</reference>
<accession>A0ABV1T8M1</accession>
<sequence length="125" mass="13469">MSTVTSTAKTADPTAKAHDIEQNLKTAVRAGGLSLLDEPTRDEQGCVVGYLLQPLSQSGPDPVDATVTSLHDEGWGDERRARVKGMRRVTLTKEGWTLRVRDYSAQGAKRGFVAVLATRAGCKQS</sequence>
<evidence type="ECO:0000313" key="2">
    <source>
        <dbReference type="Proteomes" id="UP001490365"/>
    </source>
</evidence>
<dbReference type="RefSeq" id="WP_351954710.1">
    <property type="nucleotide sequence ID" value="NZ_JBEOZM010000001.1"/>
</dbReference>
<comment type="caution">
    <text evidence="1">The sequence shown here is derived from an EMBL/GenBank/DDBJ whole genome shotgun (WGS) entry which is preliminary data.</text>
</comment>
<dbReference type="EMBL" id="JBEOZM010000001">
    <property type="protein sequence ID" value="MER6265994.1"/>
    <property type="molecule type" value="Genomic_DNA"/>
</dbReference>
<proteinExistence type="predicted"/>